<feature type="signal peptide" evidence="1">
    <location>
        <begin position="1"/>
        <end position="21"/>
    </location>
</feature>
<keyword evidence="1" id="KW-0732">Signal</keyword>
<evidence type="ECO:0000313" key="3">
    <source>
        <dbReference type="Proteomes" id="UP000772618"/>
    </source>
</evidence>
<keyword evidence="3" id="KW-1185">Reference proteome</keyword>
<sequence length="441" mass="48137">MKNIYLIYTAFFALLILCASCFDEDEKFAKEITSKGSILVTVPTKALPPPPTGQPQLAEQNFDVTTARFGINDDVQMTIYLSEGLTNLKINHLVTSTGQREEKGSFTNVTESVNWVYPASTLGIGNTSPANKTGAAFPASVTLELVASNNDNSQKVVRIFTVNILEPFSLTNSFNYGKDAAGNDIIVTANPATANPDSVIVLGFTSATTSLANLEKVEIFVKRGVKSAETLFRTETYNIANIADTVRFRMPSGNTNPNTLDTLFFRYRASYATGKTISKTSSTRFVNVPLNTTVNVDSKQRTLALYNPAATGENGDRAAYDFSEMTHIAKASDEALKDIILQVSGLDIGFKAGSTNSTTFVKGVAADYTSASYQVAKWSHETKPVVTSVTNVFKGDVYIVRITDKTGYNEYVVLRVNDINLTPIGNETDNITLEYKYYKKP</sequence>
<name>A0ABS5VS51_9BACT</name>
<accession>A0ABS5VS51</accession>
<gene>
    <name evidence="2" type="ORF">KK060_13295</name>
</gene>
<reference evidence="2 3" key="1">
    <citation type="submission" date="2021-05" db="EMBL/GenBank/DDBJ databases">
        <title>A Polyphasic approach of four new species of the genus Ohtaekwangia: Ohtaekwangia histidinii sp. nov., Ohtaekwangia cretensis sp. nov., Ohtaekwangia indiensis sp. nov., Ohtaekwangia reichenbachii sp. nov. from diverse environment.</title>
        <authorList>
            <person name="Octaviana S."/>
        </authorList>
    </citation>
    <scope>NUCLEOTIDE SEQUENCE [LARGE SCALE GENOMIC DNA]</scope>
    <source>
        <strain evidence="2 3">PWU20</strain>
    </source>
</reference>
<dbReference type="EMBL" id="JAHESD010000028">
    <property type="protein sequence ID" value="MBT1704263.1"/>
    <property type="molecule type" value="Genomic_DNA"/>
</dbReference>
<organism evidence="2 3">
    <name type="scientific">Chryseosolibacter indicus</name>
    <dbReference type="NCBI Taxonomy" id="2782351"/>
    <lineage>
        <taxon>Bacteria</taxon>
        <taxon>Pseudomonadati</taxon>
        <taxon>Bacteroidota</taxon>
        <taxon>Cytophagia</taxon>
        <taxon>Cytophagales</taxon>
        <taxon>Chryseotaleaceae</taxon>
        <taxon>Chryseosolibacter</taxon>
    </lineage>
</organism>
<comment type="caution">
    <text evidence="2">The sequence shown here is derived from an EMBL/GenBank/DDBJ whole genome shotgun (WGS) entry which is preliminary data.</text>
</comment>
<dbReference type="RefSeq" id="WP_254154223.1">
    <property type="nucleotide sequence ID" value="NZ_JAHESD010000028.1"/>
</dbReference>
<evidence type="ECO:0000313" key="2">
    <source>
        <dbReference type="EMBL" id="MBT1704263.1"/>
    </source>
</evidence>
<feature type="chain" id="PRO_5045959654" evidence="1">
    <location>
        <begin position="22"/>
        <end position="441"/>
    </location>
</feature>
<proteinExistence type="predicted"/>
<protein>
    <submittedName>
        <fullName evidence="2">Uncharacterized protein</fullName>
    </submittedName>
</protein>
<dbReference type="Proteomes" id="UP000772618">
    <property type="component" value="Unassembled WGS sequence"/>
</dbReference>
<evidence type="ECO:0000256" key="1">
    <source>
        <dbReference type="SAM" id="SignalP"/>
    </source>
</evidence>